<protein>
    <submittedName>
        <fullName evidence="1">Uncharacterized protein</fullName>
    </submittedName>
</protein>
<organism evidence="1 2">
    <name type="scientific">Setaria italica</name>
    <name type="common">Foxtail millet</name>
    <name type="synonym">Panicum italicum</name>
    <dbReference type="NCBI Taxonomy" id="4555"/>
    <lineage>
        <taxon>Eukaryota</taxon>
        <taxon>Viridiplantae</taxon>
        <taxon>Streptophyta</taxon>
        <taxon>Embryophyta</taxon>
        <taxon>Tracheophyta</taxon>
        <taxon>Spermatophyta</taxon>
        <taxon>Magnoliopsida</taxon>
        <taxon>Liliopsida</taxon>
        <taxon>Poales</taxon>
        <taxon>Poaceae</taxon>
        <taxon>PACMAD clade</taxon>
        <taxon>Panicoideae</taxon>
        <taxon>Panicodae</taxon>
        <taxon>Paniceae</taxon>
        <taxon>Cenchrinae</taxon>
        <taxon>Setaria</taxon>
    </lineage>
</organism>
<evidence type="ECO:0000313" key="1">
    <source>
        <dbReference type="EnsemblPlants" id="KQK89407"/>
    </source>
</evidence>
<dbReference type="EnsemblPlants" id="KQK89407">
    <property type="protein sequence ID" value="KQK89407"/>
    <property type="gene ID" value="SETIT_040343mg"/>
</dbReference>
<accession>K4AN46</accession>
<name>K4AN46_SETIT</name>
<dbReference type="EMBL" id="AGNK02005694">
    <property type="status" value="NOT_ANNOTATED_CDS"/>
    <property type="molecule type" value="Genomic_DNA"/>
</dbReference>
<reference evidence="2" key="1">
    <citation type="journal article" date="2012" name="Nat. Biotechnol.">
        <title>Reference genome sequence of the model plant Setaria.</title>
        <authorList>
            <person name="Bennetzen J.L."/>
            <person name="Schmutz J."/>
            <person name="Wang H."/>
            <person name="Percifield R."/>
            <person name="Hawkins J."/>
            <person name="Pontaroli A.C."/>
            <person name="Estep M."/>
            <person name="Feng L."/>
            <person name="Vaughn J.N."/>
            <person name="Grimwood J."/>
            <person name="Jenkins J."/>
            <person name="Barry K."/>
            <person name="Lindquist E."/>
            <person name="Hellsten U."/>
            <person name="Deshpande S."/>
            <person name="Wang X."/>
            <person name="Wu X."/>
            <person name="Mitros T."/>
            <person name="Triplett J."/>
            <person name="Yang X."/>
            <person name="Ye C.Y."/>
            <person name="Mauro-Herrera M."/>
            <person name="Wang L."/>
            <person name="Li P."/>
            <person name="Sharma M."/>
            <person name="Sharma R."/>
            <person name="Ronald P.C."/>
            <person name="Panaud O."/>
            <person name="Kellogg E.A."/>
            <person name="Brutnell T.P."/>
            <person name="Doust A.N."/>
            <person name="Tuskan G.A."/>
            <person name="Rokhsar D."/>
            <person name="Devos K.M."/>
        </authorList>
    </citation>
    <scope>NUCLEOTIDE SEQUENCE [LARGE SCALE GENOMIC DNA]</scope>
    <source>
        <strain evidence="2">cv. Yugu1</strain>
    </source>
</reference>
<keyword evidence="2" id="KW-1185">Reference proteome</keyword>
<evidence type="ECO:0000313" key="2">
    <source>
        <dbReference type="Proteomes" id="UP000004995"/>
    </source>
</evidence>
<dbReference type="HOGENOM" id="CLU_3000087_0_0_1"/>
<sequence length="57" mass="5876">MFSATRSCTGTSVQPSLSTGFVVGSPPAMKSKWKKSFLALYSTTGAGESPSAAVGMW</sequence>
<dbReference type="InParanoid" id="K4AN46"/>
<proteinExistence type="predicted"/>
<dbReference type="Proteomes" id="UP000004995">
    <property type="component" value="Unassembled WGS sequence"/>
</dbReference>
<dbReference type="AlphaFoldDB" id="K4AN46"/>
<reference evidence="1" key="2">
    <citation type="submission" date="2018-08" db="UniProtKB">
        <authorList>
            <consortium name="EnsemblPlants"/>
        </authorList>
    </citation>
    <scope>IDENTIFICATION</scope>
    <source>
        <strain evidence="1">Yugu1</strain>
    </source>
</reference>
<dbReference type="Gramene" id="KQK89407">
    <property type="protein sequence ID" value="KQK89407"/>
    <property type="gene ID" value="SETIT_040343mg"/>
</dbReference>